<dbReference type="InterPro" id="IPR006375">
    <property type="entry name" value="Man1P_GuaTrfase/Man6P_Isoase"/>
</dbReference>
<accession>A0ABS3NH60</accession>
<organism evidence="13 14">
    <name type="scientific">Oceanisphaera pacifica</name>
    <dbReference type="NCBI Taxonomy" id="2818389"/>
    <lineage>
        <taxon>Bacteria</taxon>
        <taxon>Pseudomonadati</taxon>
        <taxon>Pseudomonadota</taxon>
        <taxon>Gammaproteobacteria</taxon>
        <taxon>Aeromonadales</taxon>
        <taxon>Aeromonadaceae</taxon>
        <taxon>Oceanisphaera</taxon>
    </lineage>
</organism>
<dbReference type="Proteomes" id="UP000664882">
    <property type="component" value="Unassembled WGS sequence"/>
</dbReference>
<name>A0ABS3NH60_9GAMM</name>
<evidence type="ECO:0000259" key="11">
    <source>
        <dbReference type="Pfam" id="PF01050"/>
    </source>
</evidence>
<dbReference type="EC" id="2.7.7.13" evidence="3"/>
<comment type="caution">
    <text evidence="13">The sequence shown here is derived from an EMBL/GenBank/DDBJ whole genome shotgun (WGS) entry which is preliminary data.</text>
</comment>
<evidence type="ECO:0000313" key="14">
    <source>
        <dbReference type="Proteomes" id="UP000664882"/>
    </source>
</evidence>
<protein>
    <recommendedName>
        <fullName evidence="3">mannose-1-phosphate guanylyltransferase</fullName>
        <ecNumber evidence="3">2.7.7.13</ecNumber>
    </recommendedName>
</protein>
<evidence type="ECO:0000256" key="4">
    <source>
        <dbReference type="ARBA" id="ARBA00022679"/>
    </source>
</evidence>
<gene>
    <name evidence="13" type="ORF">J3U76_08485</name>
</gene>
<dbReference type="InterPro" id="IPR001538">
    <property type="entry name" value="Man6P_isomerase-2_C"/>
</dbReference>
<evidence type="ECO:0000259" key="10">
    <source>
        <dbReference type="Pfam" id="PF00483"/>
    </source>
</evidence>
<evidence type="ECO:0000313" key="13">
    <source>
        <dbReference type="EMBL" id="MBO1519662.1"/>
    </source>
</evidence>
<sequence>MLFPVIMAGGHGTRLWPLSRQQHPKQFLPLLTPHVSLLQSTLARLAGLDIQTPLLICHEEHRFLAAEQVRQLPDIQAQIMLEPEGRNTAPALALAALYAEQQIACTPVPHKAEDADAIILALPADHAITDTSAFQAAIRAALPLANAGKLVTFGIKPTHGETGYGYIQCGEAITDTTGFEVSQFVEKPAQDTANHYVASGEYYWNSGIFMFNAKSYLQELVHCQPQILAACEAALAQSERDLDFIRLHKEAFLASPNISIDYGVMEHTPHAAMVELNAGWNDVGSWSALAQQLTPDAQGNTLRGDVLTQQVSQSLIMAEHRLVAALGVQDVVIIETKDAVLVAHKDHEQDIKQLVAQLAADGRSEHILHRECHRPWGKFDAIDNGEHYQVKRITVNVGGRLSLQRHQHRAEHWVVVSGTAKVTQGEQIRFVTKNQSVYIPVGELHALENAGPTPLELIEVQTGAYLGEDDIERFADSYGREHKAVS</sequence>
<keyword evidence="5 13" id="KW-0548">Nucleotidyltransferase</keyword>
<dbReference type="PANTHER" id="PTHR46390">
    <property type="entry name" value="MANNOSE-1-PHOSPHATE GUANYLYLTRANSFERASE"/>
    <property type="match status" value="1"/>
</dbReference>
<dbReference type="InterPro" id="IPR029044">
    <property type="entry name" value="Nucleotide-diphossugar_trans"/>
</dbReference>
<comment type="similarity">
    <text evidence="2 9">Belongs to the mannose-6-phosphate isomerase type 2 family.</text>
</comment>
<dbReference type="Pfam" id="PF22640">
    <property type="entry name" value="ManC_GMP_beta-helix"/>
    <property type="match status" value="1"/>
</dbReference>
<evidence type="ECO:0000256" key="2">
    <source>
        <dbReference type="ARBA" id="ARBA00006115"/>
    </source>
</evidence>
<evidence type="ECO:0000256" key="5">
    <source>
        <dbReference type="ARBA" id="ARBA00022695"/>
    </source>
</evidence>
<comment type="pathway">
    <text evidence="1">Nucleotide-sugar biosynthesis; GDP-alpha-D-mannose biosynthesis; GDP-alpha-D-mannose from alpha-D-mannose 1-phosphate (GTP route): step 1/1.</text>
</comment>
<dbReference type="SUPFAM" id="SSF53448">
    <property type="entry name" value="Nucleotide-diphospho-sugar transferases"/>
    <property type="match status" value="1"/>
</dbReference>
<comment type="catalytic activity">
    <reaction evidence="8">
        <text>alpha-D-mannose 1-phosphate + GTP + H(+) = GDP-alpha-D-mannose + diphosphate</text>
        <dbReference type="Rhea" id="RHEA:15229"/>
        <dbReference type="ChEBI" id="CHEBI:15378"/>
        <dbReference type="ChEBI" id="CHEBI:33019"/>
        <dbReference type="ChEBI" id="CHEBI:37565"/>
        <dbReference type="ChEBI" id="CHEBI:57527"/>
        <dbReference type="ChEBI" id="CHEBI:58409"/>
        <dbReference type="EC" id="2.7.7.13"/>
    </reaction>
</comment>
<dbReference type="GO" id="GO:0004476">
    <property type="term" value="F:mannose-6-phosphate isomerase activity"/>
    <property type="evidence" value="ECO:0007669"/>
    <property type="project" value="UniProtKB-EC"/>
</dbReference>
<reference evidence="13 14" key="1">
    <citation type="submission" date="2021-03" db="EMBL/GenBank/DDBJ databases">
        <title>Oceanisphaera sp. nov., isolated from the intestine.</title>
        <authorList>
            <person name="Zhao L.-H."/>
            <person name="Shi L.-F."/>
        </authorList>
    </citation>
    <scope>NUCLEOTIDE SEQUENCE [LARGE SCALE GENOMIC DNA]</scope>
    <source>
        <strain evidence="13 14">DM8</strain>
    </source>
</reference>
<keyword evidence="13" id="KW-0413">Isomerase</keyword>
<dbReference type="Pfam" id="PF01050">
    <property type="entry name" value="MannoseP_isomer"/>
    <property type="match status" value="1"/>
</dbReference>
<feature type="domain" description="Nucleotidyl transferase" evidence="10">
    <location>
        <begin position="4"/>
        <end position="292"/>
    </location>
</feature>
<dbReference type="InterPro" id="IPR049577">
    <property type="entry name" value="GMPP_N"/>
</dbReference>
<proteinExistence type="inferred from homology"/>
<dbReference type="CDD" id="cd02509">
    <property type="entry name" value="GDP-M1P_Guanylyltransferase"/>
    <property type="match status" value="1"/>
</dbReference>
<evidence type="ECO:0000256" key="7">
    <source>
        <dbReference type="ARBA" id="ARBA00023134"/>
    </source>
</evidence>
<dbReference type="InterPro" id="IPR014710">
    <property type="entry name" value="RmlC-like_jellyroll"/>
</dbReference>
<dbReference type="InterPro" id="IPR005835">
    <property type="entry name" value="NTP_transferase_dom"/>
</dbReference>
<evidence type="ECO:0000256" key="9">
    <source>
        <dbReference type="RuleBase" id="RU004190"/>
    </source>
</evidence>
<keyword evidence="7" id="KW-0342">GTP-binding</keyword>
<keyword evidence="4 13" id="KW-0808">Transferase</keyword>
<dbReference type="GO" id="GO:0004475">
    <property type="term" value="F:mannose-1-phosphate guanylyltransferase (GTP) activity"/>
    <property type="evidence" value="ECO:0007669"/>
    <property type="project" value="UniProtKB-EC"/>
</dbReference>
<dbReference type="SUPFAM" id="SSF51182">
    <property type="entry name" value="RmlC-like cupins"/>
    <property type="match status" value="1"/>
</dbReference>
<evidence type="ECO:0000256" key="8">
    <source>
        <dbReference type="ARBA" id="ARBA00047343"/>
    </source>
</evidence>
<dbReference type="PANTHER" id="PTHR46390:SF1">
    <property type="entry name" value="MANNOSE-1-PHOSPHATE GUANYLYLTRANSFERASE"/>
    <property type="match status" value="1"/>
</dbReference>
<dbReference type="InterPro" id="IPR011051">
    <property type="entry name" value="RmlC_Cupin_sf"/>
</dbReference>
<dbReference type="RefSeq" id="WP_208005534.1">
    <property type="nucleotide sequence ID" value="NZ_JAGDFX010000008.1"/>
</dbReference>
<keyword evidence="14" id="KW-1185">Reference proteome</keyword>
<dbReference type="InterPro" id="IPR051161">
    <property type="entry name" value="Mannose-6P_isomerase_type2"/>
</dbReference>
<feature type="domain" description="MannoseP isomerase/GMP-like beta-helix" evidence="12">
    <location>
        <begin position="312"/>
        <end position="358"/>
    </location>
</feature>
<evidence type="ECO:0000259" key="12">
    <source>
        <dbReference type="Pfam" id="PF22640"/>
    </source>
</evidence>
<dbReference type="InterPro" id="IPR054566">
    <property type="entry name" value="ManC/GMP-like_b-helix"/>
</dbReference>
<dbReference type="Gene3D" id="2.60.120.10">
    <property type="entry name" value="Jelly Rolls"/>
    <property type="match status" value="1"/>
</dbReference>
<evidence type="ECO:0000256" key="1">
    <source>
        <dbReference type="ARBA" id="ARBA00004823"/>
    </source>
</evidence>
<evidence type="ECO:0000256" key="6">
    <source>
        <dbReference type="ARBA" id="ARBA00022741"/>
    </source>
</evidence>
<dbReference type="CDD" id="cd02213">
    <property type="entry name" value="cupin_PMI_typeII_C"/>
    <property type="match status" value="1"/>
</dbReference>
<feature type="domain" description="Mannose-6-phosphate isomerase type II C-terminal" evidence="11">
    <location>
        <begin position="362"/>
        <end position="476"/>
    </location>
</feature>
<evidence type="ECO:0000256" key="3">
    <source>
        <dbReference type="ARBA" id="ARBA00012387"/>
    </source>
</evidence>
<dbReference type="Gene3D" id="3.90.550.10">
    <property type="entry name" value="Spore Coat Polysaccharide Biosynthesis Protein SpsA, Chain A"/>
    <property type="match status" value="1"/>
</dbReference>
<dbReference type="EMBL" id="JAGDFX010000008">
    <property type="protein sequence ID" value="MBO1519662.1"/>
    <property type="molecule type" value="Genomic_DNA"/>
</dbReference>
<dbReference type="NCBIfam" id="TIGR01479">
    <property type="entry name" value="GMP_PMI"/>
    <property type="match status" value="1"/>
</dbReference>
<keyword evidence="6" id="KW-0547">Nucleotide-binding</keyword>
<dbReference type="Pfam" id="PF00483">
    <property type="entry name" value="NTP_transferase"/>
    <property type="match status" value="1"/>
</dbReference>